<dbReference type="NCBIfam" id="NF033580">
    <property type="entry name" value="transpos_IS5_3"/>
    <property type="match status" value="1"/>
</dbReference>
<evidence type="ECO:0000313" key="3">
    <source>
        <dbReference type="Proteomes" id="UP000030960"/>
    </source>
</evidence>
<proteinExistence type="predicted"/>
<protein>
    <submittedName>
        <fullName evidence="2">Transposase orfA IS5 family element</fullName>
    </submittedName>
</protein>
<dbReference type="GO" id="GO:0006313">
    <property type="term" value="P:DNA transposition"/>
    <property type="evidence" value="ECO:0007669"/>
    <property type="project" value="InterPro"/>
</dbReference>
<sequence length="206" mass="22723">MVAGLAAQHGEKRTVMIDATYLKVHRTASSLGAKKGGGRLIGRTKGGMNTKLHAVCDSLGRPLNLFVTAGQVGDCIGSRALCGSLPDGGRLLGDRGYDADWFREALKGKWIRACIPGRKQRKTSVKYDKRRNRIEILFGRLKDWRRIATRYDRCPKVFLSAIALAVNHATQRKSMGPDPIATRSARRCLRRSRGLPLPRPPTESCA</sequence>
<comment type="caution">
    <text evidence="2">The sequence shown here is derived from an EMBL/GenBank/DDBJ whole genome shotgun (WGS) entry which is preliminary data.</text>
</comment>
<dbReference type="PANTHER" id="PTHR30007">
    <property type="entry name" value="PHP DOMAIN PROTEIN"/>
    <property type="match status" value="1"/>
</dbReference>
<evidence type="ECO:0000313" key="2">
    <source>
        <dbReference type="EMBL" id="KHQ52839.1"/>
    </source>
</evidence>
<gene>
    <name evidence="2" type="ORF">OA50_02382</name>
</gene>
<dbReference type="Proteomes" id="UP000030960">
    <property type="component" value="Unassembled WGS sequence"/>
</dbReference>
<accession>A0A0B3SQX7</accession>
<name>A0A0B3SQX7_9RHOB</name>
<dbReference type="AlphaFoldDB" id="A0A0B3SQX7"/>
<organism evidence="2 3">
    <name type="scientific">Mameliella alba</name>
    <dbReference type="NCBI Taxonomy" id="561184"/>
    <lineage>
        <taxon>Bacteria</taxon>
        <taxon>Pseudomonadati</taxon>
        <taxon>Pseudomonadota</taxon>
        <taxon>Alphaproteobacteria</taxon>
        <taxon>Rhodobacterales</taxon>
        <taxon>Roseobacteraceae</taxon>
        <taxon>Mameliella</taxon>
    </lineage>
</organism>
<dbReference type="PANTHER" id="PTHR30007:SF1">
    <property type="entry name" value="BLR1914 PROTEIN"/>
    <property type="match status" value="1"/>
</dbReference>
<dbReference type="InterPro" id="IPR002559">
    <property type="entry name" value="Transposase_11"/>
</dbReference>
<dbReference type="GO" id="GO:0003677">
    <property type="term" value="F:DNA binding"/>
    <property type="evidence" value="ECO:0007669"/>
    <property type="project" value="InterPro"/>
</dbReference>
<evidence type="ECO:0000259" key="1">
    <source>
        <dbReference type="Pfam" id="PF01609"/>
    </source>
</evidence>
<reference evidence="2 3" key="1">
    <citation type="submission" date="2014-10" db="EMBL/GenBank/DDBJ databases">
        <title>Genome sequence of Ponticoccus sp. strain UMTAT08 isolated from clonal culture of toxic dinoflagellate Alexandrium tamiyavanichii.</title>
        <authorList>
            <person name="Gan H.Y."/>
            <person name="Muhd D.-D."/>
            <person name="Mohd Noor M.E."/>
            <person name="Yeong Y.S."/>
            <person name="Usup G."/>
        </authorList>
    </citation>
    <scope>NUCLEOTIDE SEQUENCE [LARGE SCALE GENOMIC DNA]</scope>
    <source>
        <strain evidence="2 3">UMTAT08</strain>
    </source>
</reference>
<feature type="domain" description="Transposase IS4-like" evidence="1">
    <location>
        <begin position="11"/>
        <end position="163"/>
    </location>
</feature>
<keyword evidence="3" id="KW-1185">Reference proteome</keyword>
<dbReference type="GO" id="GO:0004803">
    <property type="term" value="F:transposase activity"/>
    <property type="evidence" value="ECO:0007669"/>
    <property type="project" value="InterPro"/>
</dbReference>
<dbReference type="EMBL" id="JSUQ01000009">
    <property type="protein sequence ID" value="KHQ52839.1"/>
    <property type="molecule type" value="Genomic_DNA"/>
</dbReference>
<dbReference type="Pfam" id="PF01609">
    <property type="entry name" value="DDE_Tnp_1"/>
    <property type="match status" value="1"/>
</dbReference>